<dbReference type="AlphaFoldDB" id="A0A0R3R0R6"/>
<dbReference type="Proteomes" id="UP000280834">
    <property type="component" value="Unassembled WGS sequence"/>
</dbReference>
<dbReference type="WBParaSite" id="BTMF_0001360301-mRNA-1">
    <property type="protein sequence ID" value="BTMF_0001360301-mRNA-1"/>
    <property type="gene ID" value="BTMF_0001360301"/>
</dbReference>
<sequence length="54" mass="6231">MTEIPPSTYLPFLTVNHLRTDIFQCSFRYEESLISVNIDQWAVAVIIIVALFTN</sequence>
<dbReference type="EMBL" id="UZAG01018445">
    <property type="protein sequence ID" value="VDO39632.1"/>
    <property type="molecule type" value="Genomic_DNA"/>
</dbReference>
<protein>
    <submittedName>
        <fullName evidence="1 3">Uncharacterized protein</fullName>
    </submittedName>
</protein>
<keyword evidence="2" id="KW-1185">Reference proteome</keyword>
<proteinExistence type="predicted"/>
<gene>
    <name evidence="1" type="ORF">BTMF_LOCUS11602</name>
</gene>
<evidence type="ECO:0000313" key="3">
    <source>
        <dbReference type="WBParaSite" id="BTMF_0001360301-mRNA-1"/>
    </source>
</evidence>
<name>A0A0R3R0R6_9BILA</name>
<evidence type="ECO:0000313" key="1">
    <source>
        <dbReference type="EMBL" id="VDO39632.1"/>
    </source>
</evidence>
<reference evidence="1 2" key="2">
    <citation type="submission" date="2018-11" db="EMBL/GenBank/DDBJ databases">
        <authorList>
            <consortium name="Pathogen Informatics"/>
        </authorList>
    </citation>
    <scope>NUCLEOTIDE SEQUENCE [LARGE SCALE GENOMIC DNA]</scope>
</reference>
<evidence type="ECO:0000313" key="2">
    <source>
        <dbReference type="Proteomes" id="UP000280834"/>
    </source>
</evidence>
<reference evidence="3" key="1">
    <citation type="submission" date="2017-02" db="UniProtKB">
        <authorList>
            <consortium name="WormBaseParasite"/>
        </authorList>
    </citation>
    <scope>IDENTIFICATION</scope>
</reference>
<accession>A0A0R3R0R6</accession>
<organism evidence="3">
    <name type="scientific">Brugia timori</name>
    <dbReference type="NCBI Taxonomy" id="42155"/>
    <lineage>
        <taxon>Eukaryota</taxon>
        <taxon>Metazoa</taxon>
        <taxon>Ecdysozoa</taxon>
        <taxon>Nematoda</taxon>
        <taxon>Chromadorea</taxon>
        <taxon>Rhabditida</taxon>
        <taxon>Spirurina</taxon>
        <taxon>Spiruromorpha</taxon>
        <taxon>Filarioidea</taxon>
        <taxon>Onchocercidae</taxon>
        <taxon>Brugia</taxon>
    </lineage>
</organism>